<accession>A0A2U1KWZ2</accession>
<reference evidence="3 4" key="1">
    <citation type="journal article" date="2018" name="Mol. Plant">
        <title>The genome of Artemisia annua provides insight into the evolution of Asteraceae family and artemisinin biosynthesis.</title>
        <authorList>
            <person name="Shen Q."/>
            <person name="Zhang L."/>
            <person name="Liao Z."/>
            <person name="Wang S."/>
            <person name="Yan T."/>
            <person name="Shi P."/>
            <person name="Liu M."/>
            <person name="Fu X."/>
            <person name="Pan Q."/>
            <person name="Wang Y."/>
            <person name="Lv Z."/>
            <person name="Lu X."/>
            <person name="Zhang F."/>
            <person name="Jiang W."/>
            <person name="Ma Y."/>
            <person name="Chen M."/>
            <person name="Hao X."/>
            <person name="Li L."/>
            <person name="Tang Y."/>
            <person name="Lv G."/>
            <person name="Zhou Y."/>
            <person name="Sun X."/>
            <person name="Brodelius P.E."/>
            <person name="Rose J.K.C."/>
            <person name="Tang K."/>
        </authorList>
    </citation>
    <scope>NUCLEOTIDE SEQUENCE [LARGE SCALE GENOMIC DNA]</scope>
    <source>
        <strain evidence="4">cv. Huhao1</strain>
        <tissue evidence="3">Leaf</tissue>
    </source>
</reference>
<dbReference type="PANTHER" id="PTHR47926:SF452">
    <property type="entry name" value="PENTATRICOPEPTIDE REPEAT-CONTAINING PROTEIN"/>
    <property type="match status" value="1"/>
</dbReference>
<dbReference type="PANTHER" id="PTHR47926">
    <property type="entry name" value="PENTATRICOPEPTIDE REPEAT-CONTAINING PROTEIN"/>
    <property type="match status" value="1"/>
</dbReference>
<dbReference type="NCBIfam" id="TIGR00756">
    <property type="entry name" value="PPR"/>
    <property type="match status" value="2"/>
</dbReference>
<dbReference type="OrthoDB" id="1871818at2759"/>
<dbReference type="InterPro" id="IPR002885">
    <property type="entry name" value="PPR_rpt"/>
</dbReference>
<keyword evidence="4" id="KW-1185">Reference proteome</keyword>
<name>A0A2U1KWZ2_ARTAN</name>
<proteinExistence type="predicted"/>
<dbReference type="Gene3D" id="1.25.40.10">
    <property type="entry name" value="Tetratricopeptide repeat domain"/>
    <property type="match status" value="1"/>
</dbReference>
<feature type="repeat" description="PPR" evidence="2">
    <location>
        <begin position="270"/>
        <end position="304"/>
    </location>
</feature>
<keyword evidence="1" id="KW-0677">Repeat</keyword>
<organism evidence="3 4">
    <name type="scientific">Artemisia annua</name>
    <name type="common">Sweet wormwood</name>
    <dbReference type="NCBI Taxonomy" id="35608"/>
    <lineage>
        <taxon>Eukaryota</taxon>
        <taxon>Viridiplantae</taxon>
        <taxon>Streptophyta</taxon>
        <taxon>Embryophyta</taxon>
        <taxon>Tracheophyta</taxon>
        <taxon>Spermatophyta</taxon>
        <taxon>Magnoliopsida</taxon>
        <taxon>eudicotyledons</taxon>
        <taxon>Gunneridae</taxon>
        <taxon>Pentapetalae</taxon>
        <taxon>asterids</taxon>
        <taxon>campanulids</taxon>
        <taxon>Asterales</taxon>
        <taxon>Asteraceae</taxon>
        <taxon>Asteroideae</taxon>
        <taxon>Anthemideae</taxon>
        <taxon>Artemisiinae</taxon>
        <taxon>Artemisia</taxon>
    </lineage>
</organism>
<dbReference type="Pfam" id="PF01535">
    <property type="entry name" value="PPR"/>
    <property type="match status" value="2"/>
</dbReference>
<dbReference type="PROSITE" id="PS51375">
    <property type="entry name" value="PPR"/>
    <property type="match status" value="2"/>
</dbReference>
<sequence length="392" mass="42768">MEEAVTTVDVNVDELSASELLRSVEATNSLPFVTMRKNKKSNKDHNRADVAGHSTNVSSGADVLVGADVPGAAQVTNENVGNADVTGPTYHDFILGVFGISLKSISDIDLFVKELEAGKSPVWPTLDNQTQLHVKEAVVGLGKAFVLDMQANAMNSDFNGTDSTPNINMDVPAQSPSVVEAVLSFETLGVRLTCLNVMVNCFVRNGCCVEALEVFKEMYGCGFVAKPELVAGVVSVCGRFRCEKVGKMIHGLGIGVYMACRVFDDMEDVNEVSWTTMIVGFVGICDYVMALHCFRRMHVEGIKPNRVTLISVLPACVELGTIGLGKVIHGYGFRHGLNLDMRLLSSLVHLYSKHEDSLHLAFLKHRYRRTLCFGVLLLQAALCIHKVPKSRY</sequence>
<gene>
    <name evidence="3" type="ORF">CTI12_AA555360</name>
</gene>
<dbReference type="GO" id="GO:0003723">
    <property type="term" value="F:RNA binding"/>
    <property type="evidence" value="ECO:0007669"/>
    <property type="project" value="InterPro"/>
</dbReference>
<dbReference type="InterPro" id="IPR011990">
    <property type="entry name" value="TPR-like_helical_dom_sf"/>
</dbReference>
<dbReference type="InterPro" id="IPR046960">
    <property type="entry name" value="PPR_At4g14850-like_plant"/>
</dbReference>
<dbReference type="GO" id="GO:0009451">
    <property type="term" value="P:RNA modification"/>
    <property type="evidence" value="ECO:0007669"/>
    <property type="project" value="InterPro"/>
</dbReference>
<dbReference type="STRING" id="35608.A0A2U1KWZ2"/>
<evidence type="ECO:0000313" key="4">
    <source>
        <dbReference type="Proteomes" id="UP000245207"/>
    </source>
</evidence>
<evidence type="ECO:0000313" key="3">
    <source>
        <dbReference type="EMBL" id="PWA41243.1"/>
    </source>
</evidence>
<protein>
    <submittedName>
        <fullName evidence="3">Pentatricopeptide repeat-containing protein</fullName>
    </submittedName>
</protein>
<dbReference type="AlphaFoldDB" id="A0A2U1KWZ2"/>
<dbReference type="EMBL" id="PKPP01013207">
    <property type="protein sequence ID" value="PWA41243.1"/>
    <property type="molecule type" value="Genomic_DNA"/>
</dbReference>
<evidence type="ECO:0000256" key="1">
    <source>
        <dbReference type="ARBA" id="ARBA00022737"/>
    </source>
</evidence>
<dbReference type="Proteomes" id="UP000245207">
    <property type="component" value="Unassembled WGS sequence"/>
</dbReference>
<evidence type="ECO:0000256" key="2">
    <source>
        <dbReference type="PROSITE-ProRule" id="PRU00708"/>
    </source>
</evidence>
<feature type="repeat" description="PPR" evidence="2">
    <location>
        <begin position="191"/>
        <end position="225"/>
    </location>
</feature>
<comment type="caution">
    <text evidence="3">The sequence shown here is derived from an EMBL/GenBank/DDBJ whole genome shotgun (WGS) entry which is preliminary data.</text>
</comment>